<evidence type="ECO:0000256" key="4">
    <source>
        <dbReference type="ARBA" id="ARBA00022692"/>
    </source>
</evidence>
<evidence type="ECO:0000313" key="13">
    <source>
        <dbReference type="Proteomes" id="UP000254603"/>
    </source>
</evidence>
<keyword evidence="7" id="KW-0997">Cell inner membrane</keyword>
<feature type="transmembrane region" description="Helical" evidence="7">
    <location>
        <begin position="86"/>
        <end position="114"/>
    </location>
</feature>
<dbReference type="Gene3D" id="1.10.287.1260">
    <property type="match status" value="1"/>
</dbReference>
<evidence type="ECO:0000256" key="7">
    <source>
        <dbReference type="RuleBase" id="RU369025"/>
    </source>
</evidence>
<evidence type="ECO:0000313" key="12">
    <source>
        <dbReference type="EMBL" id="SUA57552.1"/>
    </source>
</evidence>
<feature type="transmembrane region" description="Helical" evidence="7">
    <location>
        <begin position="58"/>
        <end position="80"/>
    </location>
</feature>
<feature type="transmembrane region" description="Helical" evidence="7">
    <location>
        <begin position="15"/>
        <end position="37"/>
    </location>
</feature>
<dbReference type="Pfam" id="PF00924">
    <property type="entry name" value="MS_channel_2nd"/>
    <property type="match status" value="1"/>
</dbReference>
<comment type="function">
    <text evidence="7">Mechanosensitive channel that participates in the regulation of osmotic pressure changes within the cell, opening in response to stretch forces in the membrane lipid bilayer, without the need for other proteins. Contributes to normal resistance to hypoosmotic shock. Forms an ion channel of 1.0 nanosiemens conductance with a slight preference for anions.</text>
</comment>
<feature type="domain" description="Mechanosensitive ion channel MscS C-terminal" evidence="9">
    <location>
        <begin position="177"/>
        <end position="248"/>
    </location>
</feature>
<protein>
    <recommendedName>
        <fullName evidence="7">Small-conductance mechanosensitive channel</fullName>
    </recommendedName>
</protein>
<keyword evidence="5 7" id="KW-1133">Transmembrane helix</keyword>
<gene>
    <name evidence="12" type="primary">mscS_3</name>
    <name evidence="11" type="ORF">I6G29_11790</name>
    <name evidence="12" type="ORF">NCTC11997_02427</name>
</gene>
<evidence type="ECO:0000256" key="2">
    <source>
        <dbReference type="ARBA" id="ARBA00008017"/>
    </source>
</evidence>
<evidence type="ECO:0000313" key="14">
    <source>
        <dbReference type="Proteomes" id="UP000594903"/>
    </source>
</evidence>
<dbReference type="InterPro" id="IPR006685">
    <property type="entry name" value="MscS_channel_2nd"/>
</dbReference>
<comment type="similarity">
    <text evidence="2 7">Belongs to the MscS (TC 1.A.23) family.</text>
</comment>
<dbReference type="PANTHER" id="PTHR30221:SF8">
    <property type="entry name" value="SMALL-CONDUCTANCE MECHANOSENSITIVE CHANNEL"/>
    <property type="match status" value="1"/>
</dbReference>
<dbReference type="OrthoDB" id="9809206at2"/>
<dbReference type="Pfam" id="PF05552">
    <property type="entry name" value="MS_channel_1st_1"/>
    <property type="match status" value="1"/>
</dbReference>
<proteinExistence type="inferred from homology"/>
<dbReference type="InterPro" id="IPR045275">
    <property type="entry name" value="MscS_archaea/bacteria_type"/>
</dbReference>
<evidence type="ECO:0000256" key="1">
    <source>
        <dbReference type="ARBA" id="ARBA00004651"/>
    </source>
</evidence>
<dbReference type="InterPro" id="IPR011066">
    <property type="entry name" value="MscS_channel_C_sf"/>
</dbReference>
<comment type="subunit">
    <text evidence="7">Homoheptamer.</text>
</comment>
<evidence type="ECO:0000256" key="6">
    <source>
        <dbReference type="ARBA" id="ARBA00023136"/>
    </source>
</evidence>
<dbReference type="GO" id="GO:0005886">
    <property type="term" value="C:plasma membrane"/>
    <property type="evidence" value="ECO:0007669"/>
    <property type="project" value="UniProtKB-SubCell"/>
</dbReference>
<dbReference type="InterPro" id="IPR010920">
    <property type="entry name" value="LSM_dom_sf"/>
</dbReference>
<dbReference type="EMBL" id="CP065725">
    <property type="protein sequence ID" value="QPT39787.1"/>
    <property type="molecule type" value="Genomic_DNA"/>
</dbReference>
<dbReference type="Pfam" id="PF21088">
    <property type="entry name" value="MS_channel_1st"/>
    <property type="match status" value="1"/>
</dbReference>
<reference evidence="12 13" key="1">
    <citation type="submission" date="2018-06" db="EMBL/GenBank/DDBJ databases">
        <authorList>
            <consortium name="Pathogen Informatics"/>
            <person name="Doyle S."/>
        </authorList>
    </citation>
    <scope>NUCLEOTIDE SEQUENCE [LARGE SCALE GENOMIC DNA]</scope>
    <source>
        <strain evidence="12 13">NCTC11997</strain>
    </source>
</reference>
<evidence type="ECO:0000259" key="9">
    <source>
        <dbReference type="Pfam" id="PF21082"/>
    </source>
</evidence>
<evidence type="ECO:0000259" key="8">
    <source>
        <dbReference type="Pfam" id="PF00924"/>
    </source>
</evidence>
<evidence type="ECO:0000313" key="11">
    <source>
        <dbReference type="EMBL" id="QPT39787.1"/>
    </source>
</evidence>
<comment type="subcellular location">
    <subcellularLocation>
        <location evidence="7">Cell inner membrane</location>
        <topology evidence="7">Multi-pass membrane protein</topology>
    </subcellularLocation>
    <subcellularLocation>
        <location evidence="1">Cell membrane</location>
        <topology evidence="1">Multi-pass membrane protein</topology>
    </subcellularLocation>
</comment>
<dbReference type="InterPro" id="IPR011014">
    <property type="entry name" value="MscS_channel_TM-2"/>
</dbReference>
<dbReference type="InterPro" id="IPR023408">
    <property type="entry name" value="MscS_beta-dom_sf"/>
</dbReference>
<dbReference type="InterPro" id="IPR049142">
    <property type="entry name" value="MS_channel_1st"/>
</dbReference>
<dbReference type="SUPFAM" id="SSF82689">
    <property type="entry name" value="Mechanosensitive channel protein MscS (YggB), C-terminal domain"/>
    <property type="match status" value="1"/>
</dbReference>
<dbReference type="SUPFAM" id="SSF82861">
    <property type="entry name" value="Mechanosensitive channel protein MscS (YggB), transmembrane region"/>
    <property type="match status" value="1"/>
</dbReference>
<feature type="domain" description="Mechanosensitive ion channel MscS" evidence="8">
    <location>
        <begin position="103"/>
        <end position="170"/>
    </location>
</feature>
<keyword evidence="6 7" id="KW-0472">Membrane</keyword>
<evidence type="ECO:0000259" key="10">
    <source>
        <dbReference type="Pfam" id="PF21088"/>
    </source>
</evidence>
<dbReference type="RefSeq" id="WP_018574687.1">
    <property type="nucleotide sequence ID" value="NZ_CP065725.1"/>
</dbReference>
<sequence>MSELTSRYWPMLEAFMISFAGAVFILIIGWTISNIVAKAIHRIGKSKYKLDTTALPMISAFLQWAIRILTLVVVLSQFGVQTASLIAALGAAGVAIGLALQGTLQNIAAGIMLLSLRPLAHNEYVSIANQYEGKVLEIGLFLTRLEQANGITLTIPNSVVWNSTIINFNRNPNRRIDLPVALQYGEDTERAIQVLTDLLSNNDKIIKHLPLSVFVSEYRENSLILTIRAWVSASNYATELANVMLDVRKTLESEGFELPITKVGHVKIDAEKAGEIASSEAKPTPPTLPQA</sequence>
<dbReference type="InterPro" id="IPR049278">
    <property type="entry name" value="MS_channel_C"/>
</dbReference>
<dbReference type="PANTHER" id="PTHR30221">
    <property type="entry name" value="SMALL-CONDUCTANCE MECHANOSENSITIVE CHANNEL"/>
    <property type="match status" value="1"/>
</dbReference>
<dbReference type="Proteomes" id="UP000594903">
    <property type="component" value="Chromosome"/>
</dbReference>
<dbReference type="Gene3D" id="2.30.30.60">
    <property type="match status" value="1"/>
</dbReference>
<name>A0A378XHT0_9BURK</name>
<feature type="domain" description="Mechanosensitive ion channel transmembrane helices 2/3" evidence="10">
    <location>
        <begin position="68"/>
        <end position="101"/>
    </location>
</feature>
<reference evidence="11 14" key="2">
    <citation type="submission" date="2020-12" db="EMBL/GenBank/DDBJ databases">
        <title>FDA dAtabase for Regulatory Grade micrObial Sequences (FDA-ARGOS): Supporting development and validation of Infectious Disease Dx tests.</title>
        <authorList>
            <person name="Sproer C."/>
            <person name="Gronow S."/>
            <person name="Severitt S."/>
            <person name="Schroder I."/>
            <person name="Tallon L."/>
            <person name="Sadzewicz L."/>
            <person name="Zhao X."/>
            <person name="Boylan J."/>
            <person name="Ott S."/>
            <person name="Bowen H."/>
            <person name="Vavikolanu K."/>
            <person name="Mehta A."/>
            <person name="Aluvathingal J."/>
            <person name="Nadendla S."/>
            <person name="Lowell S."/>
            <person name="Myers T."/>
            <person name="Yan Y."/>
            <person name="Sichtig H."/>
        </authorList>
    </citation>
    <scope>NUCLEOTIDE SEQUENCE [LARGE SCALE GENOMIC DNA]</scope>
    <source>
        <strain evidence="11 14">FDAARGOS_872</strain>
    </source>
</reference>
<organism evidence="12 13">
    <name type="scientific">Oligella ureolytica</name>
    <dbReference type="NCBI Taxonomy" id="90244"/>
    <lineage>
        <taxon>Bacteria</taxon>
        <taxon>Pseudomonadati</taxon>
        <taxon>Pseudomonadota</taxon>
        <taxon>Betaproteobacteria</taxon>
        <taxon>Burkholderiales</taxon>
        <taxon>Alcaligenaceae</taxon>
        <taxon>Oligella</taxon>
    </lineage>
</organism>
<keyword evidence="7" id="KW-0406">Ion transport</keyword>
<dbReference type="InterPro" id="IPR008910">
    <property type="entry name" value="MSC_TM_helix"/>
</dbReference>
<dbReference type="Pfam" id="PF21082">
    <property type="entry name" value="MS_channel_3rd"/>
    <property type="match status" value="1"/>
</dbReference>
<keyword evidence="7" id="KW-0407">Ion channel</keyword>
<comment type="caution">
    <text evidence="7">Lacks conserved residue(s) required for the propagation of feature annotation.</text>
</comment>
<keyword evidence="4 7" id="KW-0812">Transmembrane</keyword>
<keyword evidence="14" id="KW-1185">Reference proteome</keyword>
<dbReference type="STRING" id="1122619.GCA_000373745_01501"/>
<dbReference type="EMBL" id="UGSB01000001">
    <property type="protein sequence ID" value="SUA57552.1"/>
    <property type="molecule type" value="Genomic_DNA"/>
</dbReference>
<keyword evidence="3" id="KW-1003">Cell membrane</keyword>
<accession>A0A378XHT0</accession>
<dbReference type="GO" id="GO:0008381">
    <property type="term" value="F:mechanosensitive monoatomic ion channel activity"/>
    <property type="evidence" value="ECO:0007669"/>
    <property type="project" value="InterPro"/>
</dbReference>
<evidence type="ECO:0000256" key="3">
    <source>
        <dbReference type="ARBA" id="ARBA00022475"/>
    </source>
</evidence>
<dbReference type="SUPFAM" id="SSF50182">
    <property type="entry name" value="Sm-like ribonucleoproteins"/>
    <property type="match status" value="1"/>
</dbReference>
<dbReference type="AlphaFoldDB" id="A0A378XHT0"/>
<evidence type="ECO:0000256" key="5">
    <source>
        <dbReference type="ARBA" id="ARBA00022989"/>
    </source>
</evidence>
<dbReference type="Proteomes" id="UP000254603">
    <property type="component" value="Unassembled WGS sequence"/>
</dbReference>
<keyword evidence="7" id="KW-0813">Transport</keyword>
<dbReference type="Gene3D" id="3.30.70.100">
    <property type="match status" value="1"/>
</dbReference>